<evidence type="ECO:0000313" key="3">
    <source>
        <dbReference type="Proteomes" id="UP000001072"/>
    </source>
</evidence>
<evidence type="ECO:0000313" key="2">
    <source>
        <dbReference type="EMBL" id="EGG10962.1"/>
    </source>
</evidence>
<dbReference type="Proteomes" id="UP000001072">
    <property type="component" value="Unassembled WGS sequence"/>
</dbReference>
<reference evidence="3" key="1">
    <citation type="journal article" date="2011" name="Proc. Natl. Acad. Sci. U.S.A.">
        <title>Obligate biotrophy features unraveled by the genomic analysis of rust fungi.</title>
        <authorList>
            <person name="Duplessis S."/>
            <person name="Cuomo C.A."/>
            <person name="Lin Y.-C."/>
            <person name="Aerts A."/>
            <person name="Tisserant E."/>
            <person name="Veneault-Fourrey C."/>
            <person name="Joly D.L."/>
            <person name="Hacquard S."/>
            <person name="Amselem J."/>
            <person name="Cantarel B.L."/>
            <person name="Chiu R."/>
            <person name="Coutinho P.M."/>
            <person name="Feau N."/>
            <person name="Field M."/>
            <person name="Frey P."/>
            <person name="Gelhaye E."/>
            <person name="Goldberg J."/>
            <person name="Grabherr M.G."/>
            <person name="Kodira C.D."/>
            <person name="Kohler A."/>
            <person name="Kuees U."/>
            <person name="Lindquist E.A."/>
            <person name="Lucas S.M."/>
            <person name="Mago R."/>
            <person name="Mauceli E."/>
            <person name="Morin E."/>
            <person name="Murat C."/>
            <person name="Pangilinan J.L."/>
            <person name="Park R."/>
            <person name="Pearson M."/>
            <person name="Quesneville H."/>
            <person name="Rouhier N."/>
            <person name="Sakthikumar S."/>
            <person name="Salamov A.A."/>
            <person name="Schmutz J."/>
            <person name="Selles B."/>
            <person name="Shapiro H."/>
            <person name="Tanguay P."/>
            <person name="Tuskan G.A."/>
            <person name="Henrissat B."/>
            <person name="Van de Peer Y."/>
            <person name="Rouze P."/>
            <person name="Ellis J.G."/>
            <person name="Dodds P.N."/>
            <person name="Schein J.E."/>
            <person name="Zhong S."/>
            <person name="Hamelin R.C."/>
            <person name="Grigoriev I.V."/>
            <person name="Szabo L.J."/>
            <person name="Martin F."/>
        </authorList>
    </citation>
    <scope>NUCLEOTIDE SEQUENCE [LARGE SCALE GENOMIC DNA]</scope>
    <source>
        <strain evidence="3">98AG31 / pathotype 3-4-7</strain>
    </source>
</reference>
<dbReference type="EMBL" id="GL883093">
    <property type="protein sequence ID" value="EGG10962.1"/>
    <property type="molecule type" value="Genomic_DNA"/>
</dbReference>
<dbReference type="GeneID" id="18931670"/>
<organism evidence="3">
    <name type="scientific">Melampsora larici-populina (strain 98AG31 / pathotype 3-4-7)</name>
    <name type="common">Poplar leaf rust fungus</name>
    <dbReference type="NCBI Taxonomy" id="747676"/>
    <lineage>
        <taxon>Eukaryota</taxon>
        <taxon>Fungi</taxon>
        <taxon>Dikarya</taxon>
        <taxon>Basidiomycota</taxon>
        <taxon>Pucciniomycotina</taxon>
        <taxon>Pucciniomycetes</taxon>
        <taxon>Pucciniales</taxon>
        <taxon>Melampsoraceae</taxon>
        <taxon>Melampsora</taxon>
    </lineage>
</organism>
<dbReference type="VEuPathDB" id="FungiDB:MELLADRAFT_70905"/>
<evidence type="ECO:0000256" key="1">
    <source>
        <dbReference type="SAM" id="MobiDB-lite"/>
    </source>
</evidence>
<gene>
    <name evidence="2" type="ORF">MELLADRAFT_70905</name>
</gene>
<dbReference type="RefSeq" id="XP_007405564.1">
    <property type="nucleotide sequence ID" value="XM_007405502.1"/>
</dbReference>
<dbReference type="HOGENOM" id="CLU_1627445_0_0_1"/>
<sequence length="163" mass="18693">MRKTCVQDESPSNNRTDDPHHHRIKGYLKYGERPGLVGPVLEEVLMEWGQRIGVHEVIEEAELERDIVLGCLNRLRILEEASLLSGDLGRNGHRGVVGGLGGEDLEDWSRFYRRLSYEVFLKEIIGLERRNIKIENKQRGLSMMKWIQDGLLIEDGLLMGVCQ</sequence>
<dbReference type="InParanoid" id="F4R9C3"/>
<dbReference type="OrthoDB" id="2505968at2759"/>
<dbReference type="AlphaFoldDB" id="F4R9C3"/>
<accession>F4R9C3</accession>
<proteinExistence type="predicted"/>
<keyword evidence="3" id="KW-1185">Reference proteome</keyword>
<dbReference type="KEGG" id="mlr:MELLADRAFT_70905"/>
<protein>
    <submittedName>
        <fullName evidence="2">Uncharacterized protein</fullName>
    </submittedName>
</protein>
<name>F4R9C3_MELLP</name>
<feature type="region of interest" description="Disordered" evidence="1">
    <location>
        <begin position="1"/>
        <end position="22"/>
    </location>
</feature>